<dbReference type="Proteomes" id="UP000046392">
    <property type="component" value="Unplaced"/>
</dbReference>
<sequence length="87" mass="10419">MKELQKGRFLQNHIALLTELKTPYEVSFSKQIFKKLGELKYGALPHPPYFLDLFFTIFDLFEHLDAFFKDILFKNQESVESDFSEFY</sequence>
<dbReference type="WBParaSite" id="SPAL_0000107000.1">
    <property type="protein sequence ID" value="SPAL_0000107000.1"/>
    <property type="gene ID" value="SPAL_0000107000"/>
</dbReference>
<evidence type="ECO:0000313" key="1">
    <source>
        <dbReference type="Proteomes" id="UP000046392"/>
    </source>
</evidence>
<dbReference type="STRING" id="174720.A0A0N5B4S1"/>
<dbReference type="AlphaFoldDB" id="A0A0N5B4S1"/>
<proteinExistence type="predicted"/>
<keyword evidence="1" id="KW-1185">Reference proteome</keyword>
<reference evidence="2" key="1">
    <citation type="submission" date="2017-02" db="UniProtKB">
        <authorList>
            <consortium name="WormBaseParasite"/>
        </authorList>
    </citation>
    <scope>IDENTIFICATION</scope>
</reference>
<evidence type="ECO:0000313" key="2">
    <source>
        <dbReference type="WBParaSite" id="SPAL_0000107000.1"/>
    </source>
</evidence>
<name>A0A0N5B4S1_STREA</name>
<protein>
    <submittedName>
        <fullName evidence="2">DUF2357 domain-containing protein</fullName>
    </submittedName>
</protein>
<accession>A0A0N5B4S1</accession>
<organism evidence="1 2">
    <name type="scientific">Strongyloides papillosus</name>
    <name type="common">Intestinal threadworm</name>
    <dbReference type="NCBI Taxonomy" id="174720"/>
    <lineage>
        <taxon>Eukaryota</taxon>
        <taxon>Metazoa</taxon>
        <taxon>Ecdysozoa</taxon>
        <taxon>Nematoda</taxon>
        <taxon>Chromadorea</taxon>
        <taxon>Rhabditida</taxon>
        <taxon>Tylenchina</taxon>
        <taxon>Panagrolaimomorpha</taxon>
        <taxon>Strongyloidoidea</taxon>
        <taxon>Strongyloididae</taxon>
        <taxon>Strongyloides</taxon>
    </lineage>
</organism>